<reference evidence="1 2" key="1">
    <citation type="submission" date="2024-03" db="EMBL/GenBank/DDBJ databases">
        <title>Two novel species of the genus Flavobacterium exhibiting potentially degradation of complex polysaccharides.</title>
        <authorList>
            <person name="Lian X."/>
        </authorList>
    </citation>
    <scope>NUCLEOTIDE SEQUENCE [LARGE SCALE GENOMIC DNA]</scope>
    <source>
        <strain evidence="2">j3</strain>
    </source>
</reference>
<proteinExistence type="predicted"/>
<evidence type="ECO:0000313" key="2">
    <source>
        <dbReference type="Proteomes" id="UP001460072"/>
    </source>
</evidence>
<dbReference type="Proteomes" id="UP001460072">
    <property type="component" value="Unassembled WGS sequence"/>
</dbReference>
<comment type="caution">
    <text evidence="1">The sequence shown here is derived from an EMBL/GenBank/DDBJ whole genome shotgun (WGS) entry which is preliminary data.</text>
</comment>
<feature type="non-terminal residue" evidence="1">
    <location>
        <position position="107"/>
    </location>
</feature>
<accession>A0ABU9NC35</accession>
<name>A0ABU9NC35_9FLAO</name>
<keyword evidence="2" id="KW-1185">Reference proteome</keyword>
<dbReference type="EMBL" id="JBCGDO010000098">
    <property type="protein sequence ID" value="MEM0544115.1"/>
    <property type="molecule type" value="Genomic_DNA"/>
</dbReference>
<protein>
    <submittedName>
        <fullName evidence="1">IS982 family transposase</fullName>
    </submittedName>
</protein>
<sequence>MNCELEFKSGVGRKEKMSDLEVVALSLTAEFMSIDSENSLFKEINNQQIPNLIERSQFNKRRRKLFLFLEEVRIKLASHFLEFEDYFIVDSMPLEICKFARHNRIKI</sequence>
<evidence type="ECO:0000313" key="1">
    <source>
        <dbReference type="EMBL" id="MEM0544115.1"/>
    </source>
</evidence>
<organism evidence="1 2">
    <name type="scientific">Flavobacterium aureirubrum</name>
    <dbReference type="NCBI Taxonomy" id="3133147"/>
    <lineage>
        <taxon>Bacteria</taxon>
        <taxon>Pseudomonadati</taxon>
        <taxon>Bacteroidota</taxon>
        <taxon>Flavobacteriia</taxon>
        <taxon>Flavobacteriales</taxon>
        <taxon>Flavobacteriaceae</taxon>
        <taxon>Flavobacterium</taxon>
    </lineage>
</organism>
<gene>
    <name evidence="1" type="ORF">WFZ85_16110</name>
</gene>